<gene>
    <name evidence="3" type="ORF">GCM10007380_06690</name>
</gene>
<organism evidence="3 4">
    <name type="scientific">Gottfriedia solisilvae</name>
    <dbReference type="NCBI Taxonomy" id="1516104"/>
    <lineage>
        <taxon>Bacteria</taxon>
        <taxon>Bacillati</taxon>
        <taxon>Bacillota</taxon>
        <taxon>Bacilli</taxon>
        <taxon>Bacillales</taxon>
        <taxon>Bacillaceae</taxon>
        <taxon>Gottfriedia</taxon>
    </lineage>
</organism>
<keyword evidence="1 3" id="KW-0489">Methyltransferase</keyword>
<proteinExistence type="predicted"/>
<dbReference type="InterPro" id="IPR038375">
    <property type="entry name" value="NDUFAF7_sf"/>
</dbReference>
<dbReference type="GO" id="GO:0035243">
    <property type="term" value="F:protein-arginine omega-N symmetric methyltransferase activity"/>
    <property type="evidence" value="ECO:0007669"/>
    <property type="project" value="TreeGrafter"/>
</dbReference>
<accession>A0A8J3EU65</accession>
<dbReference type="AlphaFoldDB" id="A0A8J3EU65"/>
<dbReference type="InterPro" id="IPR003788">
    <property type="entry name" value="NDUFAF7"/>
</dbReference>
<protein>
    <submittedName>
        <fullName evidence="3">SAM-dependent methyltransferase</fullName>
    </submittedName>
</protein>
<comment type="caution">
    <text evidence="3">The sequence shown here is derived from an EMBL/GenBank/DDBJ whole genome shotgun (WGS) entry which is preliminary data.</text>
</comment>
<dbReference type="Gene3D" id="3.40.50.12710">
    <property type="match status" value="1"/>
</dbReference>
<evidence type="ECO:0000313" key="4">
    <source>
        <dbReference type="Proteomes" id="UP000626244"/>
    </source>
</evidence>
<dbReference type="InterPro" id="IPR029063">
    <property type="entry name" value="SAM-dependent_MTases_sf"/>
</dbReference>
<evidence type="ECO:0000256" key="2">
    <source>
        <dbReference type="ARBA" id="ARBA00022679"/>
    </source>
</evidence>
<dbReference type="Pfam" id="PF02636">
    <property type="entry name" value="Methyltransf_28"/>
    <property type="match status" value="1"/>
</dbReference>
<name>A0A8J3EU65_9BACI</name>
<dbReference type="OrthoDB" id="9794208at2"/>
<keyword evidence="2" id="KW-0808">Transferase</keyword>
<dbReference type="Proteomes" id="UP000626244">
    <property type="component" value="Unassembled WGS sequence"/>
</dbReference>
<evidence type="ECO:0000313" key="3">
    <source>
        <dbReference type="EMBL" id="GGI11210.1"/>
    </source>
</evidence>
<sequence length="376" mass="43919">MKNIILNAIQKSEKNYITYEEFISLCLYHSDKGYYQRSDTKIGRKGDFYTTSSVGTVYGEVIASVFCRLIKNEVIDPIFVEVGAGNGRFANSFLTYCQKNEPTIYANLEYRIVDESKYHRSLQMKTLAEHTNVNYYASISDLSKIQNGMIFSNELFDALPVRVVEFCQNKWLEVVISYNESYELIEKFIEIENDTFFEFLKHHHFSGKHGQRVEVPVAMESVFKGLNEVLDHGIIMTVDYGFTREEWNVPHRVKGSLRGYYQHEMKTNVFEFLGEMDLTTHIHWDELRRLAEMNHLENLYFNSQRQALLDFGILNWLVQHAATNPFSDEYKHNRAIQSLIMPGGISDSFQLLLQIKGFSETKKLKTRECLTINEYK</sequence>
<dbReference type="SUPFAM" id="SSF53335">
    <property type="entry name" value="S-adenosyl-L-methionine-dependent methyltransferases"/>
    <property type="match status" value="1"/>
</dbReference>
<dbReference type="PANTHER" id="PTHR12049">
    <property type="entry name" value="PROTEIN ARGININE METHYLTRANSFERASE NDUFAF7, MITOCHONDRIAL"/>
    <property type="match status" value="1"/>
</dbReference>
<keyword evidence="4" id="KW-1185">Reference proteome</keyword>
<dbReference type="RefSeq" id="WP_087998930.1">
    <property type="nucleotide sequence ID" value="NZ_BMHB01000001.1"/>
</dbReference>
<dbReference type="GO" id="GO:0032259">
    <property type="term" value="P:methylation"/>
    <property type="evidence" value="ECO:0007669"/>
    <property type="project" value="UniProtKB-KW"/>
</dbReference>
<reference evidence="4" key="1">
    <citation type="journal article" date="2019" name="Int. J. Syst. Evol. Microbiol.">
        <title>The Global Catalogue of Microorganisms (GCM) 10K type strain sequencing project: providing services to taxonomists for standard genome sequencing and annotation.</title>
        <authorList>
            <consortium name="The Broad Institute Genomics Platform"/>
            <consortium name="The Broad Institute Genome Sequencing Center for Infectious Disease"/>
            <person name="Wu L."/>
            <person name="Ma J."/>
        </authorList>
    </citation>
    <scope>NUCLEOTIDE SEQUENCE [LARGE SCALE GENOMIC DNA]</scope>
    <source>
        <strain evidence="4">CGMCC 1.14993</strain>
    </source>
</reference>
<evidence type="ECO:0000256" key="1">
    <source>
        <dbReference type="ARBA" id="ARBA00022603"/>
    </source>
</evidence>
<dbReference type="EMBL" id="BMHB01000001">
    <property type="protein sequence ID" value="GGI11210.1"/>
    <property type="molecule type" value="Genomic_DNA"/>
</dbReference>
<dbReference type="PANTHER" id="PTHR12049:SF7">
    <property type="entry name" value="PROTEIN ARGININE METHYLTRANSFERASE NDUFAF7, MITOCHONDRIAL"/>
    <property type="match status" value="1"/>
</dbReference>